<name>D4BAW6_9ENTR</name>
<evidence type="ECO:0000313" key="3">
    <source>
        <dbReference type="Proteomes" id="UP000003880"/>
    </source>
</evidence>
<dbReference type="EMBL" id="ABWL02000006">
    <property type="protein sequence ID" value="EFE09327.1"/>
    <property type="molecule type" value="Genomic_DNA"/>
</dbReference>
<evidence type="ECO:0008006" key="4">
    <source>
        <dbReference type="Google" id="ProtNLM"/>
    </source>
</evidence>
<keyword evidence="1" id="KW-0472">Membrane</keyword>
<sequence>MEMRKWRVCIHGGYDIVCFLVIICCGYYLWMSYPLVECLADDGGCHLHQF</sequence>
<gene>
    <name evidence="2" type="ORF">CIT292_07612</name>
</gene>
<organism evidence="2 3">
    <name type="scientific">Citrobacter youngae ATCC 29220</name>
    <dbReference type="NCBI Taxonomy" id="500640"/>
    <lineage>
        <taxon>Bacteria</taxon>
        <taxon>Pseudomonadati</taxon>
        <taxon>Pseudomonadota</taxon>
        <taxon>Gammaproteobacteria</taxon>
        <taxon>Enterobacterales</taxon>
        <taxon>Enterobacteriaceae</taxon>
        <taxon>Citrobacter</taxon>
        <taxon>Citrobacter freundii complex</taxon>
    </lineage>
</organism>
<dbReference type="AlphaFoldDB" id="D4BAW6"/>
<reference evidence="2 3" key="1">
    <citation type="submission" date="2010-02" db="EMBL/GenBank/DDBJ databases">
        <authorList>
            <person name="Weinstock G."/>
            <person name="Sodergren E."/>
            <person name="Clifton S."/>
            <person name="Fulton L."/>
            <person name="Fulton B."/>
            <person name="Courtney L."/>
            <person name="Fronick C."/>
            <person name="Harrison M."/>
            <person name="Strong C."/>
            <person name="Farmer C."/>
            <person name="Delahaunty K."/>
            <person name="Markovic C."/>
            <person name="Hall O."/>
            <person name="Minx P."/>
            <person name="Tomlinson C."/>
            <person name="Mitreva M."/>
            <person name="Nelson J."/>
            <person name="Hou S."/>
            <person name="Wollam A."/>
            <person name="Pepin K.H."/>
            <person name="Johnson M."/>
            <person name="Bhonagiri V."/>
            <person name="Zhang X."/>
            <person name="Suruliraj S."/>
            <person name="Warren W."/>
            <person name="Chinwalla A."/>
            <person name="Mardis E.R."/>
            <person name="Wilson R.K."/>
        </authorList>
    </citation>
    <scope>NUCLEOTIDE SEQUENCE [LARGE SCALE GENOMIC DNA]</scope>
    <source>
        <strain evidence="2 3">ATCC 29220</strain>
    </source>
</reference>
<accession>D4BAW6</accession>
<evidence type="ECO:0000256" key="1">
    <source>
        <dbReference type="SAM" id="Phobius"/>
    </source>
</evidence>
<evidence type="ECO:0000313" key="2">
    <source>
        <dbReference type="EMBL" id="EFE09327.1"/>
    </source>
</evidence>
<dbReference type="HOGENOM" id="CLU_3116118_0_0_6"/>
<keyword evidence="1" id="KW-1133">Transmembrane helix</keyword>
<proteinExistence type="predicted"/>
<comment type="caution">
    <text evidence="2">The sequence shown here is derived from an EMBL/GenBank/DDBJ whole genome shotgun (WGS) entry which is preliminary data.</text>
</comment>
<protein>
    <recommendedName>
        <fullName evidence="4">Transmembrane protein</fullName>
    </recommendedName>
</protein>
<keyword evidence="1" id="KW-0812">Transmembrane</keyword>
<dbReference type="Proteomes" id="UP000003880">
    <property type="component" value="Unassembled WGS sequence"/>
</dbReference>
<feature type="transmembrane region" description="Helical" evidence="1">
    <location>
        <begin position="12"/>
        <end position="30"/>
    </location>
</feature>